<evidence type="ECO:0000313" key="3">
    <source>
        <dbReference type="WBParaSite" id="PDA_v2.g29910.t1"/>
    </source>
</evidence>
<dbReference type="Gene3D" id="3.90.190.10">
    <property type="entry name" value="Protein tyrosine phosphatase superfamily"/>
    <property type="match status" value="1"/>
</dbReference>
<evidence type="ECO:0000313" key="2">
    <source>
        <dbReference type="Proteomes" id="UP000887578"/>
    </source>
</evidence>
<evidence type="ECO:0000259" key="1">
    <source>
        <dbReference type="PROSITE" id="PS50055"/>
    </source>
</evidence>
<reference evidence="3" key="1">
    <citation type="submission" date="2022-11" db="UniProtKB">
        <authorList>
            <consortium name="WormBaseParasite"/>
        </authorList>
    </citation>
    <scope>IDENTIFICATION</scope>
</reference>
<dbReference type="InterPro" id="IPR000242">
    <property type="entry name" value="PTP_cat"/>
</dbReference>
<dbReference type="AlphaFoldDB" id="A0A914QDS2"/>
<dbReference type="PROSITE" id="PS50055">
    <property type="entry name" value="TYR_PHOSPHATASE_PTP"/>
    <property type="match status" value="1"/>
</dbReference>
<dbReference type="InterPro" id="IPR029021">
    <property type="entry name" value="Prot-tyrosine_phosphatase-like"/>
</dbReference>
<feature type="domain" description="Tyrosine-protein phosphatase" evidence="1">
    <location>
        <begin position="19"/>
        <end position="167"/>
    </location>
</feature>
<keyword evidence="2" id="KW-1185">Reference proteome</keyword>
<name>A0A914QDS2_9BILA</name>
<accession>A0A914QDS2</accession>
<dbReference type="Proteomes" id="UP000887578">
    <property type="component" value="Unplaced"/>
</dbReference>
<dbReference type="SUPFAM" id="SSF52799">
    <property type="entry name" value="(Phosphotyrosine protein) phosphatases II"/>
    <property type="match status" value="1"/>
</dbReference>
<organism evidence="2 3">
    <name type="scientific">Panagrolaimus davidi</name>
    <dbReference type="NCBI Taxonomy" id="227884"/>
    <lineage>
        <taxon>Eukaryota</taxon>
        <taxon>Metazoa</taxon>
        <taxon>Ecdysozoa</taxon>
        <taxon>Nematoda</taxon>
        <taxon>Chromadorea</taxon>
        <taxon>Rhabditida</taxon>
        <taxon>Tylenchina</taxon>
        <taxon>Panagrolaimomorpha</taxon>
        <taxon>Panagrolaimoidea</taxon>
        <taxon>Panagrolaimidae</taxon>
        <taxon>Panagrolaimus</taxon>
    </lineage>
</organism>
<dbReference type="Pfam" id="PF00102">
    <property type="entry name" value="Y_phosphatase"/>
    <property type="match status" value="1"/>
</dbReference>
<sequence>MLGQTQFIGNLALLNGQRLNEDWNKLQQNRPPATFKASLANQSKNRFINIGADDGTRVILQSGEYINANMVQSGYGSQRFILSQGPLANTVDGFWKMLIQNNVKMIIQLCLPFEKKLNQNTGMIEFKQKTAVYFPKNINEIKEAGLYHIKLMGCRGFVKNDEKVIRSEFWIYERLVYFWET</sequence>
<dbReference type="WBParaSite" id="PDA_v2.g29910.t1">
    <property type="protein sequence ID" value="PDA_v2.g29910.t1"/>
    <property type="gene ID" value="PDA_v2.g29910"/>
</dbReference>
<dbReference type="GO" id="GO:0004725">
    <property type="term" value="F:protein tyrosine phosphatase activity"/>
    <property type="evidence" value="ECO:0007669"/>
    <property type="project" value="InterPro"/>
</dbReference>
<proteinExistence type="predicted"/>
<protein>
    <submittedName>
        <fullName evidence="3">Tyrosine-protein phosphatase domain-containing protein</fullName>
    </submittedName>
</protein>
<dbReference type="PANTHER" id="PTHR46163">
    <property type="entry name" value="TYROSINE-PROTEIN PHOSPHATASE-RELATED"/>
    <property type="match status" value="1"/>
</dbReference>
<dbReference type="SMART" id="SM00194">
    <property type="entry name" value="PTPc"/>
    <property type="match status" value="1"/>
</dbReference>
<dbReference type="InterPro" id="IPR052782">
    <property type="entry name" value="Oocyte-zygote_transition_reg"/>
</dbReference>